<accession>C7BU40</accession>
<dbReference type="Proteomes" id="UP000002747">
    <property type="component" value="Chromosome"/>
</dbReference>
<reference evidence="1 2" key="1">
    <citation type="journal article" date="2009" name="BMC Genomics">
        <title>Comparative genomics of the emerging human pathogen Photorhabdus asymbiotica with the insect pathogen Photorhabdus luminescens.</title>
        <authorList>
            <person name="Wilkinson P."/>
            <person name="Waterfield N.R."/>
            <person name="Crossman L."/>
            <person name="Corton C."/>
            <person name="Sanchez-Contreras M."/>
            <person name="Vlisidou I."/>
            <person name="Barron A."/>
            <person name="Bignell A."/>
            <person name="Clark L."/>
            <person name="Ormond D."/>
            <person name="Mayho M."/>
            <person name="Bason N."/>
            <person name="Smith F."/>
            <person name="Simmonds M."/>
            <person name="Churcher C."/>
            <person name="Harris D."/>
            <person name="Thompson N.R."/>
            <person name="Quail M."/>
            <person name="Parkhill J."/>
            <person name="ffrench-Constant R.H."/>
        </authorList>
    </citation>
    <scope>NUCLEOTIDE SEQUENCE [LARGE SCALE GENOMIC DNA]</scope>
    <source>
        <strain evidence="2">ATCC 43949 / 3105-77</strain>
    </source>
</reference>
<protein>
    <recommendedName>
        <fullName evidence="3">DUF4143 domain-containing protein</fullName>
    </recommendedName>
</protein>
<dbReference type="eggNOG" id="COG1373">
    <property type="taxonomic scope" value="Bacteria"/>
</dbReference>
<proteinExistence type="predicted"/>
<dbReference type="AlphaFoldDB" id="C7BU40"/>
<name>C7BU40_PHOAA</name>
<dbReference type="KEGG" id="pay:PAU_00097"/>
<evidence type="ECO:0000313" key="1">
    <source>
        <dbReference type="EMBL" id="CAQ82190.1"/>
    </source>
</evidence>
<sequence length="98" mass="10992">MICQSGWSEHELYFSHYRDKDQIEVDLVIEDGRRIWGEVKKTASIPPKDGMGLARLASLVDRDWQSGILLYTGNNCLPISHIPNTICSTNECALGLIS</sequence>
<evidence type="ECO:0000313" key="2">
    <source>
        <dbReference type="Proteomes" id="UP000002747"/>
    </source>
</evidence>
<dbReference type="STRING" id="291112.PAU_00097"/>
<gene>
    <name evidence="1" type="ordered locus">PAU_00097</name>
</gene>
<evidence type="ECO:0008006" key="3">
    <source>
        <dbReference type="Google" id="ProtNLM"/>
    </source>
</evidence>
<dbReference type="EMBL" id="FM162591">
    <property type="protein sequence ID" value="CAQ82190.1"/>
    <property type="molecule type" value="Genomic_DNA"/>
</dbReference>
<organism evidence="1 2">
    <name type="scientific">Photorhabdus asymbiotica subsp. asymbiotica (strain ATCC 43949 / 3105-77)</name>
    <name type="common">Xenorhabdus luminescens (strain 2)</name>
    <dbReference type="NCBI Taxonomy" id="553480"/>
    <lineage>
        <taxon>Bacteria</taxon>
        <taxon>Pseudomonadati</taxon>
        <taxon>Pseudomonadota</taxon>
        <taxon>Gammaproteobacteria</taxon>
        <taxon>Enterobacterales</taxon>
        <taxon>Morganellaceae</taxon>
        <taxon>Photorhabdus</taxon>
    </lineage>
</organism>